<accession>A0A2G5F236</accession>
<dbReference type="Pfam" id="PF05938">
    <property type="entry name" value="Self-incomp_S1"/>
    <property type="match status" value="1"/>
</dbReference>
<keyword evidence="3" id="KW-0713">Self-incompatibility</keyword>
<keyword evidence="7" id="KW-1185">Reference proteome</keyword>
<dbReference type="EMBL" id="KZ305019">
    <property type="protein sequence ID" value="PIA62078.1"/>
    <property type="molecule type" value="Genomic_DNA"/>
</dbReference>
<protein>
    <submittedName>
        <fullName evidence="6">Uncharacterized protein</fullName>
    </submittedName>
</protein>
<evidence type="ECO:0000313" key="6">
    <source>
        <dbReference type="EMBL" id="PIA62078.1"/>
    </source>
</evidence>
<dbReference type="GO" id="GO:0060320">
    <property type="term" value="P:rejection of self pollen"/>
    <property type="evidence" value="ECO:0007669"/>
    <property type="project" value="UniProtKB-KW"/>
</dbReference>
<keyword evidence="4" id="KW-0964">Secreted</keyword>
<dbReference type="InterPro" id="IPR010264">
    <property type="entry name" value="Self-incomp_S1"/>
</dbReference>
<proteinExistence type="inferred from homology"/>
<dbReference type="GO" id="GO:0005576">
    <property type="term" value="C:extracellular region"/>
    <property type="evidence" value="ECO:0007669"/>
    <property type="project" value="UniProtKB-SubCell"/>
</dbReference>
<comment type="similarity">
    <text evidence="2">Belongs to the plant self-incompatibility (S1) protein family.</text>
</comment>
<evidence type="ECO:0000313" key="7">
    <source>
        <dbReference type="Proteomes" id="UP000230069"/>
    </source>
</evidence>
<dbReference type="InParanoid" id="A0A2G5F236"/>
<name>A0A2G5F236_AQUCA</name>
<evidence type="ECO:0000256" key="1">
    <source>
        <dbReference type="ARBA" id="ARBA00004613"/>
    </source>
</evidence>
<comment type="subcellular location">
    <subcellularLocation>
        <location evidence="1">Secreted</location>
    </subcellularLocation>
</comment>
<sequence>MRQLNYLEAWDWKFQTNYFDTTHFFCDMWWAETDRGRHNNGSLELYVAKRDEVICYHHCRYYAKVDGVYLYNIVKKRLDLMYSWPK</sequence>
<keyword evidence="5" id="KW-0732">Signal</keyword>
<organism evidence="6 7">
    <name type="scientific">Aquilegia coerulea</name>
    <name type="common">Rocky mountain columbine</name>
    <dbReference type="NCBI Taxonomy" id="218851"/>
    <lineage>
        <taxon>Eukaryota</taxon>
        <taxon>Viridiplantae</taxon>
        <taxon>Streptophyta</taxon>
        <taxon>Embryophyta</taxon>
        <taxon>Tracheophyta</taxon>
        <taxon>Spermatophyta</taxon>
        <taxon>Magnoliopsida</taxon>
        <taxon>Ranunculales</taxon>
        <taxon>Ranunculaceae</taxon>
        <taxon>Thalictroideae</taxon>
        <taxon>Aquilegia</taxon>
    </lineage>
</organism>
<dbReference type="AlphaFoldDB" id="A0A2G5F236"/>
<evidence type="ECO:0000256" key="4">
    <source>
        <dbReference type="ARBA" id="ARBA00022525"/>
    </source>
</evidence>
<gene>
    <name evidence="6" type="ORF">AQUCO_00200221v1</name>
</gene>
<dbReference type="Proteomes" id="UP000230069">
    <property type="component" value="Unassembled WGS sequence"/>
</dbReference>
<reference evidence="6 7" key="1">
    <citation type="submission" date="2017-09" db="EMBL/GenBank/DDBJ databases">
        <title>WGS assembly of Aquilegia coerulea Goldsmith.</title>
        <authorList>
            <person name="Hodges S."/>
            <person name="Kramer E."/>
            <person name="Nordborg M."/>
            <person name="Tomkins J."/>
            <person name="Borevitz J."/>
            <person name="Derieg N."/>
            <person name="Yan J."/>
            <person name="Mihaltcheva S."/>
            <person name="Hayes R.D."/>
            <person name="Rokhsar D."/>
        </authorList>
    </citation>
    <scope>NUCLEOTIDE SEQUENCE [LARGE SCALE GENOMIC DNA]</scope>
    <source>
        <strain evidence="7">cv. Goldsmith</strain>
    </source>
</reference>
<evidence type="ECO:0000256" key="3">
    <source>
        <dbReference type="ARBA" id="ARBA00022471"/>
    </source>
</evidence>
<evidence type="ECO:0000256" key="2">
    <source>
        <dbReference type="ARBA" id="ARBA00005581"/>
    </source>
</evidence>
<evidence type="ECO:0000256" key="5">
    <source>
        <dbReference type="ARBA" id="ARBA00022729"/>
    </source>
</evidence>